<dbReference type="CDD" id="cd00590">
    <property type="entry name" value="RRM_SF"/>
    <property type="match status" value="1"/>
</dbReference>
<dbReference type="EMBL" id="JANTQA010000029">
    <property type="protein sequence ID" value="KAJ3441723.1"/>
    <property type="molecule type" value="Genomic_DNA"/>
</dbReference>
<gene>
    <name evidence="5" type="ORF">M0812_13737</name>
</gene>
<dbReference type="Proteomes" id="UP001146793">
    <property type="component" value="Unassembled WGS sequence"/>
</dbReference>
<feature type="domain" description="RRM" evidence="4">
    <location>
        <begin position="203"/>
        <end position="278"/>
    </location>
</feature>
<evidence type="ECO:0000259" key="4">
    <source>
        <dbReference type="PROSITE" id="PS50102"/>
    </source>
</evidence>
<sequence length="328" mass="38625">MTDQPENTTEQTSEEIPQIENKKLYVGNVSFSSTNESLTKAFEAFGKVVEAIIVMRGNRSLGFGFVEMETVEECKKAIEGLHETELDGRQIVVEFSQQQKKPRQNYYRKYRQFDNFNYNYGLNYGTNYPTNYATNFAPNYALNYATTYIPNYDQTYLPNYAYQYNYGGQYFGGYNTRYNYNPNYRSHRQRKKIDESERTLSKTTLFVTNIPFVTTDEELKIAFINYNPKSARVVVTKNGRSRGFGFVEFENEEDRDKALEINEKELGGRTIYAKVAFELNKKEEETEKEIEKEIKKETEKEIKKEIKKETEKQTEKQTKKETEKEKEN</sequence>
<dbReference type="InterPro" id="IPR012677">
    <property type="entry name" value="Nucleotide-bd_a/b_plait_sf"/>
</dbReference>
<evidence type="ECO:0000256" key="3">
    <source>
        <dbReference type="SAM" id="MobiDB-lite"/>
    </source>
</evidence>
<dbReference type="InterPro" id="IPR035979">
    <property type="entry name" value="RBD_domain_sf"/>
</dbReference>
<dbReference type="InterPro" id="IPR000504">
    <property type="entry name" value="RRM_dom"/>
</dbReference>
<dbReference type="PANTHER" id="PTHR48027">
    <property type="entry name" value="HETEROGENEOUS NUCLEAR RIBONUCLEOPROTEIN 87F-RELATED"/>
    <property type="match status" value="1"/>
</dbReference>
<evidence type="ECO:0000313" key="5">
    <source>
        <dbReference type="EMBL" id="KAJ3441723.1"/>
    </source>
</evidence>
<reference evidence="5" key="1">
    <citation type="submission" date="2022-08" db="EMBL/GenBank/DDBJ databases">
        <title>Novel sulphate-reducing endosymbionts in the free-living metamonad Anaeramoeba.</title>
        <authorList>
            <person name="Jerlstrom-Hultqvist J."/>
            <person name="Cepicka I."/>
            <person name="Gallot-Lavallee L."/>
            <person name="Salas-Leiva D."/>
            <person name="Curtis B.A."/>
            <person name="Zahonova K."/>
            <person name="Pipaliya S."/>
            <person name="Dacks J."/>
            <person name="Roger A.J."/>
        </authorList>
    </citation>
    <scope>NUCLEOTIDE SEQUENCE</scope>
    <source>
        <strain evidence="5">Busselton2</strain>
    </source>
</reference>
<proteinExistence type="predicted"/>
<protein>
    <submittedName>
        <fullName evidence="5">Nucleic acid binding protein</fullName>
    </submittedName>
</protein>
<name>A0AAV7ZN02_9EUKA</name>
<comment type="caution">
    <text evidence="5">The sequence shown here is derived from an EMBL/GenBank/DDBJ whole genome shotgun (WGS) entry which is preliminary data.</text>
</comment>
<evidence type="ECO:0000256" key="2">
    <source>
        <dbReference type="PROSITE-ProRule" id="PRU00176"/>
    </source>
</evidence>
<dbReference type="Gene3D" id="3.30.70.330">
    <property type="match status" value="2"/>
</dbReference>
<evidence type="ECO:0000313" key="6">
    <source>
        <dbReference type="Proteomes" id="UP001146793"/>
    </source>
</evidence>
<evidence type="ECO:0000256" key="1">
    <source>
        <dbReference type="ARBA" id="ARBA00022884"/>
    </source>
</evidence>
<dbReference type="SUPFAM" id="SSF54928">
    <property type="entry name" value="RNA-binding domain, RBD"/>
    <property type="match status" value="2"/>
</dbReference>
<dbReference type="GO" id="GO:0003723">
    <property type="term" value="F:RNA binding"/>
    <property type="evidence" value="ECO:0007669"/>
    <property type="project" value="UniProtKB-UniRule"/>
</dbReference>
<dbReference type="PROSITE" id="PS50102">
    <property type="entry name" value="RRM"/>
    <property type="match status" value="2"/>
</dbReference>
<dbReference type="Pfam" id="PF00076">
    <property type="entry name" value="RRM_1"/>
    <property type="match status" value="2"/>
</dbReference>
<feature type="region of interest" description="Disordered" evidence="3">
    <location>
        <begin position="302"/>
        <end position="328"/>
    </location>
</feature>
<organism evidence="5 6">
    <name type="scientific">Anaeramoeba flamelloides</name>
    <dbReference type="NCBI Taxonomy" id="1746091"/>
    <lineage>
        <taxon>Eukaryota</taxon>
        <taxon>Metamonada</taxon>
        <taxon>Anaeramoebidae</taxon>
        <taxon>Anaeramoeba</taxon>
    </lineage>
</organism>
<dbReference type="SMART" id="SM00360">
    <property type="entry name" value="RRM"/>
    <property type="match status" value="2"/>
</dbReference>
<accession>A0AAV7ZN02</accession>
<dbReference type="InterPro" id="IPR052462">
    <property type="entry name" value="SLIRP/GR-RBP-like"/>
</dbReference>
<keyword evidence="1 2" id="KW-0694">RNA-binding</keyword>
<dbReference type="AlphaFoldDB" id="A0AAV7ZN02"/>
<feature type="domain" description="RRM" evidence="4">
    <location>
        <begin position="22"/>
        <end position="98"/>
    </location>
</feature>